<dbReference type="InterPro" id="IPR028978">
    <property type="entry name" value="Chorismate_lyase_/UTRA_dom_sf"/>
</dbReference>
<dbReference type="PANTHER" id="PTHR44846">
    <property type="entry name" value="MANNOSYL-D-GLYCERATE TRANSPORT/METABOLISM SYSTEM REPRESSOR MNGR-RELATED"/>
    <property type="match status" value="1"/>
</dbReference>
<evidence type="ECO:0000256" key="1">
    <source>
        <dbReference type="ARBA" id="ARBA00023015"/>
    </source>
</evidence>
<keyword evidence="6" id="KW-1185">Reference proteome</keyword>
<dbReference type="GO" id="GO:0003700">
    <property type="term" value="F:DNA-binding transcription factor activity"/>
    <property type="evidence" value="ECO:0007669"/>
    <property type="project" value="InterPro"/>
</dbReference>
<dbReference type="SMART" id="SM00345">
    <property type="entry name" value="HTH_GNTR"/>
    <property type="match status" value="1"/>
</dbReference>
<dbReference type="PROSITE" id="PS50949">
    <property type="entry name" value="HTH_GNTR"/>
    <property type="match status" value="1"/>
</dbReference>
<dbReference type="SUPFAM" id="SSF46785">
    <property type="entry name" value="Winged helix' DNA-binding domain"/>
    <property type="match status" value="1"/>
</dbReference>
<dbReference type="NCBIfam" id="TIGR02325">
    <property type="entry name" value="C_P_lyase_phnF"/>
    <property type="match status" value="1"/>
</dbReference>
<dbReference type="GO" id="GO:0003677">
    <property type="term" value="F:DNA binding"/>
    <property type="evidence" value="ECO:0007669"/>
    <property type="project" value="UniProtKB-KW"/>
</dbReference>
<comment type="caution">
    <text evidence="5">The sequence shown here is derived from an EMBL/GenBank/DDBJ whole genome shotgun (WGS) entry which is preliminary data.</text>
</comment>
<dbReference type="InterPro" id="IPR000524">
    <property type="entry name" value="Tscrpt_reg_HTH_GntR"/>
</dbReference>
<keyword evidence="2" id="KW-0238">DNA-binding</keyword>
<dbReference type="Pfam" id="PF07702">
    <property type="entry name" value="UTRA"/>
    <property type="match status" value="1"/>
</dbReference>
<dbReference type="InterPro" id="IPR011663">
    <property type="entry name" value="UTRA"/>
</dbReference>
<protein>
    <submittedName>
        <fullName evidence="5">Phosphonate metabolism transcriptional regulator PhnF</fullName>
    </submittedName>
</protein>
<evidence type="ECO:0000259" key="4">
    <source>
        <dbReference type="PROSITE" id="PS50949"/>
    </source>
</evidence>
<dbReference type="InterPro" id="IPR012702">
    <property type="entry name" value="CP_lyase_PhnF"/>
</dbReference>
<dbReference type="OrthoDB" id="6626198at2"/>
<dbReference type="Proteomes" id="UP000268973">
    <property type="component" value="Unassembled WGS sequence"/>
</dbReference>
<organism evidence="5 6">
    <name type="scientific">Vibrio aquaticus</name>
    <dbReference type="NCBI Taxonomy" id="2496559"/>
    <lineage>
        <taxon>Bacteria</taxon>
        <taxon>Pseudomonadati</taxon>
        <taxon>Pseudomonadota</taxon>
        <taxon>Gammaproteobacteria</taxon>
        <taxon>Vibrionales</taxon>
        <taxon>Vibrionaceae</taxon>
        <taxon>Vibrio</taxon>
    </lineage>
</organism>
<dbReference type="PANTHER" id="PTHR44846:SF16">
    <property type="entry name" value="TRANSCRIPTIONAL REGULATOR PHNF-RELATED"/>
    <property type="match status" value="1"/>
</dbReference>
<gene>
    <name evidence="5" type="primary">phnF</name>
    <name evidence="5" type="ORF">EJ063_05610</name>
</gene>
<proteinExistence type="predicted"/>
<dbReference type="RefSeq" id="WP_126573009.1">
    <property type="nucleotide sequence ID" value="NZ_RXZH01000001.1"/>
</dbReference>
<reference evidence="5 6" key="1">
    <citation type="submission" date="2018-12" db="EMBL/GenBank/DDBJ databases">
        <title>Vibrio sp. isolated from China Sea.</title>
        <authorList>
            <person name="Li Y."/>
        </authorList>
    </citation>
    <scope>NUCLEOTIDE SEQUENCE [LARGE SCALE GENOMIC DNA]</scope>
    <source>
        <strain evidence="5 6">BEI207</strain>
    </source>
</reference>
<evidence type="ECO:0000313" key="5">
    <source>
        <dbReference type="EMBL" id="RTZ18264.1"/>
    </source>
</evidence>
<dbReference type="InterPro" id="IPR036388">
    <property type="entry name" value="WH-like_DNA-bd_sf"/>
</dbReference>
<feature type="domain" description="HTH gntR-type" evidence="4">
    <location>
        <begin position="1"/>
        <end position="68"/>
    </location>
</feature>
<dbReference type="CDD" id="cd07377">
    <property type="entry name" value="WHTH_GntR"/>
    <property type="match status" value="1"/>
</dbReference>
<keyword evidence="1" id="KW-0805">Transcription regulation</keyword>
<dbReference type="PRINTS" id="PR00035">
    <property type="entry name" value="HTHGNTR"/>
</dbReference>
<dbReference type="Pfam" id="PF00392">
    <property type="entry name" value="GntR"/>
    <property type="match status" value="1"/>
</dbReference>
<name>A0A3S0MM61_9VIBR</name>
<dbReference type="AlphaFoldDB" id="A0A3S0MM61"/>
<dbReference type="InterPro" id="IPR050679">
    <property type="entry name" value="Bact_HTH_transcr_reg"/>
</dbReference>
<dbReference type="Gene3D" id="1.10.10.10">
    <property type="entry name" value="Winged helix-like DNA-binding domain superfamily/Winged helix DNA-binding domain"/>
    <property type="match status" value="1"/>
</dbReference>
<dbReference type="Gene3D" id="3.40.1410.10">
    <property type="entry name" value="Chorismate lyase-like"/>
    <property type="match status" value="1"/>
</dbReference>
<dbReference type="SUPFAM" id="SSF64288">
    <property type="entry name" value="Chorismate lyase-like"/>
    <property type="match status" value="1"/>
</dbReference>
<dbReference type="InterPro" id="IPR036390">
    <property type="entry name" value="WH_DNA-bd_sf"/>
</dbReference>
<accession>A0A3S0MM61</accession>
<dbReference type="EMBL" id="RXZH01000001">
    <property type="protein sequence ID" value="RTZ18264.1"/>
    <property type="molecule type" value="Genomic_DNA"/>
</dbReference>
<evidence type="ECO:0000256" key="2">
    <source>
        <dbReference type="ARBA" id="ARBA00023125"/>
    </source>
</evidence>
<dbReference type="SMART" id="SM00866">
    <property type="entry name" value="UTRA"/>
    <property type="match status" value="1"/>
</dbReference>
<evidence type="ECO:0000256" key="3">
    <source>
        <dbReference type="ARBA" id="ARBA00023163"/>
    </source>
</evidence>
<evidence type="ECO:0000313" key="6">
    <source>
        <dbReference type="Proteomes" id="UP000268973"/>
    </source>
</evidence>
<sequence>MPVYLDIATKLDREVREHYAVGDFLPSESSLAERFAVNRHTLRRAIDELVNTGLIQRHQGKGNRVMSQPDEYLVNADAKFTKNLIEQGARPRCEVIQSRIIVAPSQIAVELNVAQGEKIIHLRTLRKTEISPRTVIDHYLVDPSWWSIIKNYRQGSLHEFMNRGLGIELERKRTRVGAKEPTNEECSLLEIDKHTPILTIKTHNIIKGTDRVAEFSFSHSRSDTTEIVMEH</sequence>
<keyword evidence="3" id="KW-0804">Transcription</keyword>